<dbReference type="InterPro" id="IPR030960">
    <property type="entry name" value="DHQS/DOIS_N"/>
</dbReference>
<reference evidence="20 21" key="1">
    <citation type="journal article" date="2013" name="ISME J.">
        <title>A metabolic model for members of the genus Tetrasphaera involved in enhanced biological phosphorus removal.</title>
        <authorList>
            <person name="Kristiansen R."/>
            <person name="Nguyen H.T.T."/>
            <person name="Saunders A.M."/>
            <person name="Nielsen J.L."/>
            <person name="Wimmer R."/>
            <person name="Le V.Q."/>
            <person name="McIlroy S.J."/>
            <person name="Petrovski S."/>
            <person name="Seviour R.J."/>
            <person name="Calteau A."/>
            <person name="Nielsen K.L."/>
            <person name="Nielsen P.H."/>
        </authorList>
    </citation>
    <scope>NUCLEOTIDE SEQUENCE [LARGE SCALE GENOMIC DNA]</scope>
    <source>
        <strain evidence="20 21">Ben 74</strain>
    </source>
</reference>
<evidence type="ECO:0000256" key="14">
    <source>
        <dbReference type="ARBA" id="ARBA00023141"/>
    </source>
</evidence>
<keyword evidence="10 17" id="KW-0479">Metal-binding</keyword>
<dbReference type="SUPFAM" id="SSF56796">
    <property type="entry name" value="Dehydroquinate synthase-like"/>
    <property type="match status" value="1"/>
</dbReference>
<dbReference type="GO" id="GO:0008652">
    <property type="term" value="P:amino acid biosynthetic process"/>
    <property type="evidence" value="ECO:0007669"/>
    <property type="project" value="UniProtKB-KW"/>
</dbReference>
<dbReference type="GO" id="GO:0009423">
    <property type="term" value="P:chorismate biosynthetic process"/>
    <property type="evidence" value="ECO:0007669"/>
    <property type="project" value="UniProtKB-UniRule"/>
</dbReference>
<dbReference type="GO" id="GO:0009073">
    <property type="term" value="P:aromatic amino acid family biosynthetic process"/>
    <property type="evidence" value="ECO:0007669"/>
    <property type="project" value="UniProtKB-KW"/>
</dbReference>
<evidence type="ECO:0000256" key="11">
    <source>
        <dbReference type="ARBA" id="ARBA00022741"/>
    </source>
</evidence>
<dbReference type="Gene3D" id="1.20.1090.10">
    <property type="entry name" value="Dehydroquinate synthase-like - alpha domain"/>
    <property type="match status" value="1"/>
</dbReference>
<dbReference type="GO" id="GO:0005737">
    <property type="term" value="C:cytoplasm"/>
    <property type="evidence" value="ECO:0007669"/>
    <property type="project" value="UniProtKB-SubCell"/>
</dbReference>
<protein>
    <recommendedName>
        <fullName evidence="7 17">3-dehydroquinate synthase</fullName>
        <shortName evidence="17">DHQS</shortName>
        <ecNumber evidence="6 17">4.2.3.4</ecNumber>
    </recommendedName>
</protein>
<dbReference type="EMBL" id="CAJC01000131">
    <property type="protein sequence ID" value="CCI52828.1"/>
    <property type="molecule type" value="Genomic_DNA"/>
</dbReference>
<comment type="caution">
    <text evidence="17">Lacks conserved residue(s) required for the propagation of feature annotation.</text>
</comment>
<evidence type="ECO:0000256" key="7">
    <source>
        <dbReference type="ARBA" id="ARBA00017684"/>
    </source>
</evidence>
<comment type="cofactor">
    <cofactor evidence="2 17">
        <name>NAD(+)</name>
        <dbReference type="ChEBI" id="CHEBI:57540"/>
    </cofactor>
</comment>
<keyword evidence="9 17" id="KW-0028">Amino-acid biosynthesis</keyword>
<dbReference type="GO" id="GO:0046872">
    <property type="term" value="F:metal ion binding"/>
    <property type="evidence" value="ECO:0007669"/>
    <property type="project" value="UniProtKB-KW"/>
</dbReference>
<dbReference type="CDD" id="cd08195">
    <property type="entry name" value="DHQS"/>
    <property type="match status" value="1"/>
</dbReference>
<feature type="binding site" evidence="17">
    <location>
        <position position="268"/>
    </location>
    <ligand>
        <name>Zn(2+)</name>
        <dbReference type="ChEBI" id="CHEBI:29105"/>
    </ligand>
</feature>
<evidence type="ECO:0000259" key="19">
    <source>
        <dbReference type="Pfam" id="PF24621"/>
    </source>
</evidence>
<comment type="pathway">
    <text evidence="4 17">Metabolic intermediate biosynthesis; chorismate biosynthesis; chorismate from D-erythrose 4-phosphate and phosphoenolpyruvate: step 2/7.</text>
</comment>
<dbReference type="PANTHER" id="PTHR43622">
    <property type="entry name" value="3-DEHYDROQUINATE SYNTHASE"/>
    <property type="match status" value="1"/>
</dbReference>
<dbReference type="InterPro" id="IPR016037">
    <property type="entry name" value="DHQ_synth_AroB"/>
</dbReference>
<keyword evidence="15 17" id="KW-0456">Lyase</keyword>
<evidence type="ECO:0000256" key="4">
    <source>
        <dbReference type="ARBA" id="ARBA00004661"/>
    </source>
</evidence>
<comment type="catalytic activity">
    <reaction evidence="1 17">
        <text>7-phospho-2-dehydro-3-deoxy-D-arabino-heptonate = 3-dehydroquinate + phosphate</text>
        <dbReference type="Rhea" id="RHEA:21968"/>
        <dbReference type="ChEBI" id="CHEBI:32364"/>
        <dbReference type="ChEBI" id="CHEBI:43474"/>
        <dbReference type="ChEBI" id="CHEBI:58394"/>
        <dbReference type="EC" id="4.2.3.4"/>
    </reaction>
</comment>
<dbReference type="NCBIfam" id="TIGR01357">
    <property type="entry name" value="aroB"/>
    <property type="match status" value="1"/>
</dbReference>
<evidence type="ECO:0000313" key="20">
    <source>
        <dbReference type="EMBL" id="CCI52828.1"/>
    </source>
</evidence>
<dbReference type="Proteomes" id="UP000035720">
    <property type="component" value="Unassembled WGS sequence"/>
</dbReference>
<name>A0A077MDF5_9MICO</name>
<dbReference type="InterPro" id="IPR050071">
    <property type="entry name" value="Dehydroquinate_synthase"/>
</dbReference>
<dbReference type="Gene3D" id="3.40.50.1970">
    <property type="match status" value="1"/>
</dbReference>
<evidence type="ECO:0000256" key="8">
    <source>
        <dbReference type="ARBA" id="ARBA00022490"/>
    </source>
</evidence>
<accession>A0A077MDF5</accession>
<feature type="binding site" evidence="17">
    <location>
        <position position="157"/>
    </location>
    <ligand>
        <name>NAD(+)</name>
        <dbReference type="ChEBI" id="CHEBI:57540"/>
    </ligand>
</feature>
<comment type="caution">
    <text evidence="20">The sequence shown here is derived from an EMBL/GenBank/DDBJ whole genome shotgun (WGS) entry which is preliminary data.</text>
</comment>
<gene>
    <name evidence="17 20" type="primary">aroB</name>
    <name evidence="20" type="ORF">BN13_220013</name>
</gene>
<comment type="function">
    <text evidence="17">Catalyzes the conversion of 3-deoxy-D-arabino-heptulosonate 7-phosphate (DAHP) to dehydroquinate (DHQ).</text>
</comment>
<dbReference type="Pfam" id="PF24621">
    <property type="entry name" value="DHQS_C"/>
    <property type="match status" value="1"/>
</dbReference>
<feature type="binding site" evidence="17">
    <location>
        <position position="148"/>
    </location>
    <ligand>
        <name>NAD(+)</name>
        <dbReference type="ChEBI" id="CHEBI:57540"/>
    </ligand>
</feature>
<evidence type="ECO:0000256" key="1">
    <source>
        <dbReference type="ARBA" id="ARBA00001393"/>
    </source>
</evidence>
<keyword evidence="13 17" id="KW-0520">NAD</keyword>
<feature type="binding site" evidence="17">
    <location>
        <position position="252"/>
    </location>
    <ligand>
        <name>Zn(2+)</name>
        <dbReference type="ChEBI" id="CHEBI:29105"/>
    </ligand>
</feature>
<feature type="binding site" evidence="17">
    <location>
        <begin position="77"/>
        <end position="82"/>
    </location>
    <ligand>
        <name>NAD(+)</name>
        <dbReference type="ChEBI" id="CHEBI:57540"/>
    </ligand>
</feature>
<evidence type="ECO:0000256" key="9">
    <source>
        <dbReference type="ARBA" id="ARBA00022605"/>
    </source>
</evidence>
<keyword evidence="21" id="KW-1185">Reference proteome</keyword>
<evidence type="ECO:0000256" key="13">
    <source>
        <dbReference type="ARBA" id="ARBA00023027"/>
    </source>
</evidence>
<dbReference type="UniPathway" id="UPA00053">
    <property type="reaction ID" value="UER00085"/>
</dbReference>
<evidence type="ECO:0000256" key="5">
    <source>
        <dbReference type="ARBA" id="ARBA00005412"/>
    </source>
</evidence>
<keyword evidence="12 17" id="KW-0862">Zinc</keyword>
<keyword evidence="16 17" id="KW-0170">Cobalt</keyword>
<keyword evidence="14 17" id="KW-0057">Aromatic amino acid biosynthesis</keyword>
<dbReference type="PIRSF" id="PIRSF001455">
    <property type="entry name" value="DHQ_synth"/>
    <property type="match status" value="1"/>
</dbReference>
<comment type="similarity">
    <text evidence="5 17">Belongs to the sugar phosphate cyclases superfamily. Dehydroquinate synthase family.</text>
</comment>
<evidence type="ECO:0000256" key="6">
    <source>
        <dbReference type="ARBA" id="ARBA00013031"/>
    </source>
</evidence>
<comment type="cofactor">
    <cofactor evidence="17">
        <name>Co(2+)</name>
        <dbReference type="ChEBI" id="CHEBI:48828"/>
    </cofactor>
    <cofactor evidence="17">
        <name>Zn(2+)</name>
        <dbReference type="ChEBI" id="CHEBI:29105"/>
    </cofactor>
    <text evidence="17">Binds 1 divalent metal cation per subunit. Can use either Co(2+) or Zn(2+).</text>
</comment>
<dbReference type="AlphaFoldDB" id="A0A077MDF5"/>
<dbReference type="HAMAP" id="MF_00110">
    <property type="entry name" value="DHQ_synthase"/>
    <property type="match status" value="1"/>
</dbReference>
<evidence type="ECO:0000256" key="10">
    <source>
        <dbReference type="ARBA" id="ARBA00022723"/>
    </source>
</evidence>
<evidence type="ECO:0000256" key="15">
    <source>
        <dbReference type="ARBA" id="ARBA00023239"/>
    </source>
</evidence>
<dbReference type="InterPro" id="IPR030963">
    <property type="entry name" value="DHQ_synth_fam"/>
</dbReference>
<evidence type="ECO:0000256" key="12">
    <source>
        <dbReference type="ARBA" id="ARBA00022833"/>
    </source>
</evidence>
<feature type="domain" description="3-dehydroquinate synthase N-terminal" evidence="18">
    <location>
        <begin position="75"/>
        <end position="184"/>
    </location>
</feature>
<proteinExistence type="inferred from homology"/>
<feature type="binding site" evidence="17">
    <location>
        <position position="190"/>
    </location>
    <ligand>
        <name>Zn(2+)</name>
        <dbReference type="ChEBI" id="CHEBI:29105"/>
    </ligand>
</feature>
<dbReference type="Pfam" id="PF01761">
    <property type="entry name" value="DHQ_synthase"/>
    <property type="match status" value="1"/>
</dbReference>
<dbReference type="GO" id="GO:0003856">
    <property type="term" value="F:3-dehydroquinate synthase activity"/>
    <property type="evidence" value="ECO:0007669"/>
    <property type="project" value="UniProtKB-UniRule"/>
</dbReference>
<evidence type="ECO:0000313" key="21">
    <source>
        <dbReference type="Proteomes" id="UP000035720"/>
    </source>
</evidence>
<dbReference type="InterPro" id="IPR056179">
    <property type="entry name" value="DHQS_C"/>
</dbReference>
<keyword evidence="11 17" id="KW-0547">Nucleotide-binding</keyword>
<dbReference type="RefSeq" id="WP_235433947.1">
    <property type="nucleotide sequence ID" value="NZ_HF571038.1"/>
</dbReference>
<evidence type="ECO:0000256" key="2">
    <source>
        <dbReference type="ARBA" id="ARBA00001911"/>
    </source>
</evidence>
<dbReference type="GO" id="GO:0000166">
    <property type="term" value="F:nucleotide binding"/>
    <property type="evidence" value="ECO:0007669"/>
    <property type="project" value="UniProtKB-KW"/>
</dbReference>
<evidence type="ECO:0000259" key="18">
    <source>
        <dbReference type="Pfam" id="PF01761"/>
    </source>
</evidence>
<sequence length="363" mass="37821">MSQGGMPWPGERARVPVGAAYDVVIGHDLLGAVGELLPPTAARALLVHTGRLPGVVAAVRESLVGKGIRVVDGLVPDAEAAKTIEVAARLWEVLGRESFTRTDVVVGVGGGTVTDLAGWVAAAWLRGVGFINVPTTVLAMVDAAVGGKTGINTAEGKNLVGAFHEPLGVVCDLDVLGGLPEVDFAAGMAEVIKAGFIDDPLILEIIEADPGAARRVGSQTVELIERAVAMKARVVSADLREAGLREILNYGHTLGHAIEQHAAYAMRHGEAVSIGMVFAAELAHRSGLIDDVLLQRHRDVLGSAGLPTRYADASLEELLVAMSRDKKTRGSTLRFVVLEGLAQPTRLIGPSSELLSAAYAGLG</sequence>
<evidence type="ECO:0000256" key="16">
    <source>
        <dbReference type="ARBA" id="ARBA00023285"/>
    </source>
</evidence>
<comment type="subcellular location">
    <subcellularLocation>
        <location evidence="3 17">Cytoplasm</location>
    </subcellularLocation>
</comment>
<organism evidence="20 21">
    <name type="scientific">Nostocoides jenkinsii Ben 74</name>
    <dbReference type="NCBI Taxonomy" id="1193518"/>
    <lineage>
        <taxon>Bacteria</taxon>
        <taxon>Bacillati</taxon>
        <taxon>Actinomycetota</taxon>
        <taxon>Actinomycetes</taxon>
        <taxon>Micrococcales</taxon>
        <taxon>Intrasporangiaceae</taxon>
        <taxon>Nostocoides</taxon>
    </lineage>
</organism>
<dbReference type="PANTHER" id="PTHR43622:SF7">
    <property type="entry name" value="3-DEHYDROQUINATE SYNTHASE, CHLOROPLASTIC"/>
    <property type="match status" value="1"/>
</dbReference>
<feature type="binding site" evidence="17">
    <location>
        <begin position="135"/>
        <end position="136"/>
    </location>
    <ligand>
        <name>NAD(+)</name>
        <dbReference type="ChEBI" id="CHEBI:57540"/>
    </ligand>
</feature>
<evidence type="ECO:0000256" key="17">
    <source>
        <dbReference type="HAMAP-Rule" id="MF_00110"/>
    </source>
</evidence>
<feature type="domain" description="3-dehydroquinate synthase C-terminal" evidence="19">
    <location>
        <begin position="187"/>
        <end position="328"/>
    </location>
</feature>
<evidence type="ECO:0000256" key="3">
    <source>
        <dbReference type="ARBA" id="ARBA00004496"/>
    </source>
</evidence>
<dbReference type="EC" id="4.2.3.4" evidence="6 17"/>
<keyword evidence="8 17" id="KW-0963">Cytoplasm</keyword>
<dbReference type="STRING" id="1193518.BN13_220013"/>